<dbReference type="InterPro" id="IPR000504">
    <property type="entry name" value="RRM_dom"/>
</dbReference>
<dbReference type="OrthoDB" id="252020at2759"/>
<dbReference type="STRING" id="765915.A0A1Y2I469"/>
<feature type="compositionally biased region" description="Basic residues" evidence="3">
    <location>
        <begin position="194"/>
        <end position="209"/>
    </location>
</feature>
<gene>
    <name evidence="5" type="ORF">BCR44DRAFT_1423278</name>
</gene>
<accession>A0A1Y2I469</accession>
<dbReference type="PROSITE" id="PS50102">
    <property type="entry name" value="RRM"/>
    <property type="match status" value="1"/>
</dbReference>
<dbReference type="Gene3D" id="3.30.70.330">
    <property type="match status" value="1"/>
</dbReference>
<feature type="domain" description="RRM" evidence="4">
    <location>
        <begin position="12"/>
        <end position="89"/>
    </location>
</feature>
<comment type="caution">
    <text evidence="5">The sequence shown here is derived from an EMBL/GenBank/DDBJ whole genome shotgun (WGS) entry which is preliminary data.</text>
</comment>
<reference evidence="5 6" key="1">
    <citation type="submission" date="2016-07" db="EMBL/GenBank/DDBJ databases">
        <title>Pervasive Adenine N6-methylation of Active Genes in Fungi.</title>
        <authorList>
            <consortium name="DOE Joint Genome Institute"/>
            <person name="Mondo S.J."/>
            <person name="Dannebaum R.O."/>
            <person name="Kuo R.C."/>
            <person name="Labutti K."/>
            <person name="Haridas S."/>
            <person name="Kuo A."/>
            <person name="Salamov A."/>
            <person name="Ahrendt S.R."/>
            <person name="Lipzen A."/>
            <person name="Sullivan W."/>
            <person name="Andreopoulos W.B."/>
            <person name="Clum A."/>
            <person name="Lindquist E."/>
            <person name="Daum C."/>
            <person name="Ramamoorthy G.K."/>
            <person name="Gryganskyi A."/>
            <person name="Culley D."/>
            <person name="Magnuson J.K."/>
            <person name="James T.Y."/>
            <person name="O'Malley M.A."/>
            <person name="Stajich J.E."/>
            <person name="Spatafora J.W."/>
            <person name="Visel A."/>
            <person name="Grigoriev I.V."/>
        </authorList>
    </citation>
    <scope>NUCLEOTIDE SEQUENCE [LARGE SCALE GENOMIC DNA]</scope>
    <source>
        <strain evidence="5 6">PL171</strain>
    </source>
</reference>
<sequence length="209" mass="23290">MRSPSPPASSAKRILFLRVPVRVSEANVRTIFTYFGSVRAIVKEHVPPGTRLARTYVTMASEHDAKQALDHMQDGEIDGMRVDLALVARVPGDLGRAAEPLGGRGAWGPGRAGHGRFMSPPPPPPHRDMYRGGGGDGYRRDHGRAPRDREYRERPETRGRSRSRSPARPMDRRYGGGPAGRRNRSVSSYASSRSRSRSRSRTPPPRRYR</sequence>
<dbReference type="Proteomes" id="UP000193411">
    <property type="component" value="Unassembled WGS sequence"/>
</dbReference>
<evidence type="ECO:0000313" key="6">
    <source>
        <dbReference type="Proteomes" id="UP000193411"/>
    </source>
</evidence>
<proteinExistence type="predicted"/>
<dbReference type="GO" id="GO:0061574">
    <property type="term" value="C:ASAP complex"/>
    <property type="evidence" value="ECO:0007669"/>
    <property type="project" value="TreeGrafter"/>
</dbReference>
<evidence type="ECO:0000259" key="4">
    <source>
        <dbReference type="PROSITE" id="PS50102"/>
    </source>
</evidence>
<dbReference type="GO" id="GO:0005737">
    <property type="term" value="C:cytoplasm"/>
    <property type="evidence" value="ECO:0007669"/>
    <property type="project" value="TreeGrafter"/>
</dbReference>
<dbReference type="PANTHER" id="PTHR15481">
    <property type="entry name" value="RIBONUCLEIC ACID BINDING PROTEIN S1"/>
    <property type="match status" value="1"/>
</dbReference>
<dbReference type="SUPFAM" id="SSF54928">
    <property type="entry name" value="RNA-binding domain, RBD"/>
    <property type="match status" value="1"/>
</dbReference>
<dbReference type="EMBL" id="MCFL01000001">
    <property type="protein sequence ID" value="ORZ41656.1"/>
    <property type="molecule type" value="Genomic_DNA"/>
</dbReference>
<dbReference type="CDD" id="cd00590">
    <property type="entry name" value="RRM_SF"/>
    <property type="match status" value="1"/>
</dbReference>
<dbReference type="PANTHER" id="PTHR15481:SF0">
    <property type="entry name" value="LD23870P-RELATED"/>
    <property type="match status" value="1"/>
</dbReference>
<dbReference type="InterPro" id="IPR012677">
    <property type="entry name" value="Nucleotide-bd_a/b_plait_sf"/>
</dbReference>
<dbReference type="Pfam" id="PF00076">
    <property type="entry name" value="RRM_1"/>
    <property type="match status" value="1"/>
</dbReference>
<dbReference type="GO" id="GO:0000398">
    <property type="term" value="P:mRNA splicing, via spliceosome"/>
    <property type="evidence" value="ECO:0007669"/>
    <property type="project" value="TreeGrafter"/>
</dbReference>
<name>A0A1Y2I469_9FUNG</name>
<keyword evidence="1 2" id="KW-0694">RNA-binding</keyword>
<protein>
    <recommendedName>
        <fullName evidence="4">RRM domain-containing protein</fullName>
    </recommendedName>
</protein>
<dbReference type="GO" id="GO:0003723">
    <property type="term" value="F:RNA binding"/>
    <property type="evidence" value="ECO:0007669"/>
    <property type="project" value="UniProtKB-UniRule"/>
</dbReference>
<evidence type="ECO:0000313" key="5">
    <source>
        <dbReference type="EMBL" id="ORZ41656.1"/>
    </source>
</evidence>
<feature type="compositionally biased region" description="Gly residues" evidence="3">
    <location>
        <begin position="102"/>
        <end position="112"/>
    </location>
</feature>
<dbReference type="AlphaFoldDB" id="A0A1Y2I469"/>
<organism evidence="5 6">
    <name type="scientific">Catenaria anguillulae PL171</name>
    <dbReference type="NCBI Taxonomy" id="765915"/>
    <lineage>
        <taxon>Eukaryota</taxon>
        <taxon>Fungi</taxon>
        <taxon>Fungi incertae sedis</taxon>
        <taxon>Blastocladiomycota</taxon>
        <taxon>Blastocladiomycetes</taxon>
        <taxon>Blastocladiales</taxon>
        <taxon>Catenariaceae</taxon>
        <taxon>Catenaria</taxon>
    </lineage>
</organism>
<evidence type="ECO:0000256" key="2">
    <source>
        <dbReference type="PROSITE-ProRule" id="PRU00176"/>
    </source>
</evidence>
<evidence type="ECO:0000256" key="1">
    <source>
        <dbReference type="ARBA" id="ARBA00022884"/>
    </source>
</evidence>
<dbReference type="InterPro" id="IPR035979">
    <property type="entry name" value="RBD_domain_sf"/>
</dbReference>
<feature type="region of interest" description="Disordered" evidence="3">
    <location>
        <begin position="95"/>
        <end position="209"/>
    </location>
</feature>
<dbReference type="GO" id="GO:0005654">
    <property type="term" value="C:nucleoplasm"/>
    <property type="evidence" value="ECO:0007669"/>
    <property type="project" value="TreeGrafter"/>
</dbReference>
<feature type="compositionally biased region" description="Basic and acidic residues" evidence="3">
    <location>
        <begin position="137"/>
        <end position="159"/>
    </location>
</feature>
<evidence type="ECO:0000256" key="3">
    <source>
        <dbReference type="SAM" id="MobiDB-lite"/>
    </source>
</evidence>
<keyword evidence="6" id="KW-1185">Reference proteome</keyword>